<name>A0A067L1K5_JATCU</name>
<evidence type="ECO:0000313" key="4">
    <source>
        <dbReference type="Proteomes" id="UP000027138"/>
    </source>
</evidence>
<dbReference type="AlphaFoldDB" id="A0A067L1K5"/>
<dbReference type="SUPFAM" id="SSF48576">
    <property type="entry name" value="Terpenoid synthases"/>
    <property type="match status" value="1"/>
</dbReference>
<gene>
    <name evidence="3" type="ORF">JCGZ_02814</name>
</gene>
<keyword evidence="1" id="KW-0479">Metal-binding</keyword>
<accession>A0A067L1K5</accession>
<dbReference type="PANTHER" id="PTHR31225:SF234">
    <property type="entry name" value="TERPENE SYNTHASE 4-RELATED"/>
    <property type="match status" value="1"/>
</dbReference>
<sequence>MLQSFHRDEIIHISKWWRNDIGFATEMKFTTGQPLEWLSWPLTSLTNPSLSAQRVELAKVLSLFHFIQDIFHFYGSNIDRLTHFVQAINRWDIGAANDLAECMKMCLKVLYDITDEIAYKTYREYGYNPKRSLKKAWIKLCNAFLGEAKWAAVGQLPKAEYYLKIANFTSAVNVVLVHIFFLLGEALTMETINLVDDDPAVISSVASIFRLSHGLNNTKDEDGISGFTYKKCYMRQYPLSSFQEAKKHSMEMISDAWKELNKQCLSPNPFSPSFIRAALNCARLASLIYGFNDNHNLPRLQENIKSLIFERIAI</sequence>
<dbReference type="Proteomes" id="UP000027138">
    <property type="component" value="Unassembled WGS sequence"/>
</dbReference>
<protein>
    <recommendedName>
        <fullName evidence="2">Terpene synthase metal-binding domain-containing protein</fullName>
    </recommendedName>
</protein>
<dbReference type="EMBL" id="KK914304">
    <property type="protein sequence ID" value="KDP42341.1"/>
    <property type="molecule type" value="Genomic_DNA"/>
</dbReference>
<organism evidence="3 4">
    <name type="scientific">Jatropha curcas</name>
    <name type="common">Barbados nut</name>
    <dbReference type="NCBI Taxonomy" id="180498"/>
    <lineage>
        <taxon>Eukaryota</taxon>
        <taxon>Viridiplantae</taxon>
        <taxon>Streptophyta</taxon>
        <taxon>Embryophyta</taxon>
        <taxon>Tracheophyta</taxon>
        <taxon>Spermatophyta</taxon>
        <taxon>Magnoliopsida</taxon>
        <taxon>eudicotyledons</taxon>
        <taxon>Gunneridae</taxon>
        <taxon>Pentapetalae</taxon>
        <taxon>rosids</taxon>
        <taxon>fabids</taxon>
        <taxon>Malpighiales</taxon>
        <taxon>Euphorbiaceae</taxon>
        <taxon>Crotonoideae</taxon>
        <taxon>Jatropheae</taxon>
        <taxon>Jatropha</taxon>
    </lineage>
</organism>
<dbReference type="InterPro" id="IPR008949">
    <property type="entry name" value="Isoprenoid_synthase_dom_sf"/>
</dbReference>
<evidence type="ECO:0000313" key="3">
    <source>
        <dbReference type="EMBL" id="KDP42341.1"/>
    </source>
</evidence>
<dbReference type="InterPro" id="IPR005630">
    <property type="entry name" value="Terpene_synthase_metal-bd"/>
</dbReference>
<dbReference type="InterPro" id="IPR050148">
    <property type="entry name" value="Terpene_synthase-like"/>
</dbReference>
<keyword evidence="4" id="KW-1185">Reference proteome</keyword>
<dbReference type="OrthoDB" id="1921927at2759"/>
<reference evidence="3 4" key="1">
    <citation type="journal article" date="2014" name="PLoS ONE">
        <title>Global Analysis of Gene Expression Profiles in Physic Nut (Jatropha curcas L.) Seedlings Exposed to Salt Stress.</title>
        <authorList>
            <person name="Zhang L."/>
            <person name="Zhang C."/>
            <person name="Wu P."/>
            <person name="Chen Y."/>
            <person name="Li M."/>
            <person name="Jiang H."/>
            <person name="Wu G."/>
        </authorList>
    </citation>
    <scope>NUCLEOTIDE SEQUENCE [LARGE SCALE GENOMIC DNA]</scope>
    <source>
        <strain evidence="4">cv. GZQX0401</strain>
        <tissue evidence="3">Young leaves</tissue>
    </source>
</reference>
<dbReference type="GO" id="GO:0010333">
    <property type="term" value="F:terpene synthase activity"/>
    <property type="evidence" value="ECO:0007669"/>
    <property type="project" value="InterPro"/>
</dbReference>
<feature type="domain" description="Terpene synthase metal-binding" evidence="2">
    <location>
        <begin position="20"/>
        <end position="259"/>
    </location>
</feature>
<dbReference type="STRING" id="180498.A0A067L1K5"/>
<evidence type="ECO:0000256" key="1">
    <source>
        <dbReference type="ARBA" id="ARBA00022723"/>
    </source>
</evidence>
<proteinExistence type="predicted"/>
<dbReference type="GO" id="GO:0000287">
    <property type="term" value="F:magnesium ion binding"/>
    <property type="evidence" value="ECO:0007669"/>
    <property type="project" value="InterPro"/>
</dbReference>
<dbReference type="GO" id="GO:0016114">
    <property type="term" value="P:terpenoid biosynthetic process"/>
    <property type="evidence" value="ECO:0007669"/>
    <property type="project" value="InterPro"/>
</dbReference>
<evidence type="ECO:0000259" key="2">
    <source>
        <dbReference type="Pfam" id="PF03936"/>
    </source>
</evidence>
<dbReference type="PANTHER" id="PTHR31225">
    <property type="entry name" value="OS04G0344100 PROTEIN-RELATED"/>
    <property type="match status" value="1"/>
</dbReference>
<dbReference type="Gene3D" id="1.10.600.10">
    <property type="entry name" value="Farnesyl Diphosphate Synthase"/>
    <property type="match status" value="1"/>
</dbReference>
<dbReference type="Pfam" id="PF03936">
    <property type="entry name" value="Terpene_synth_C"/>
    <property type="match status" value="1"/>
</dbReference>